<organism evidence="3 4">
    <name type="scientific">Crenichthys baileyi</name>
    <name type="common">White River springfish</name>
    <dbReference type="NCBI Taxonomy" id="28760"/>
    <lineage>
        <taxon>Eukaryota</taxon>
        <taxon>Metazoa</taxon>
        <taxon>Chordata</taxon>
        <taxon>Craniata</taxon>
        <taxon>Vertebrata</taxon>
        <taxon>Euteleostomi</taxon>
        <taxon>Actinopterygii</taxon>
        <taxon>Neopterygii</taxon>
        <taxon>Teleostei</taxon>
        <taxon>Neoteleostei</taxon>
        <taxon>Acanthomorphata</taxon>
        <taxon>Ovalentaria</taxon>
        <taxon>Atherinomorphae</taxon>
        <taxon>Cyprinodontiformes</taxon>
        <taxon>Goodeidae</taxon>
        <taxon>Crenichthys</taxon>
    </lineage>
</organism>
<feature type="compositionally biased region" description="Basic and acidic residues" evidence="1">
    <location>
        <begin position="179"/>
        <end position="199"/>
    </location>
</feature>
<evidence type="ECO:0000313" key="4">
    <source>
        <dbReference type="Proteomes" id="UP001311232"/>
    </source>
</evidence>
<proteinExistence type="predicted"/>
<accession>A0AAV9S4L2</accession>
<dbReference type="Proteomes" id="UP001311232">
    <property type="component" value="Unassembled WGS sequence"/>
</dbReference>
<feature type="transmembrane region" description="Helical" evidence="2">
    <location>
        <begin position="79"/>
        <end position="99"/>
    </location>
</feature>
<keyword evidence="4" id="KW-1185">Reference proteome</keyword>
<keyword evidence="2" id="KW-1133">Transmembrane helix</keyword>
<feature type="transmembrane region" description="Helical" evidence="2">
    <location>
        <begin position="48"/>
        <end position="67"/>
    </location>
</feature>
<evidence type="ECO:0000256" key="1">
    <source>
        <dbReference type="SAM" id="MobiDB-lite"/>
    </source>
</evidence>
<keyword evidence="2" id="KW-0812">Transmembrane</keyword>
<feature type="compositionally biased region" description="Basic and acidic residues" evidence="1">
    <location>
        <begin position="217"/>
        <end position="232"/>
    </location>
</feature>
<reference evidence="3 4" key="1">
    <citation type="submission" date="2021-06" db="EMBL/GenBank/DDBJ databases">
        <authorList>
            <person name="Palmer J.M."/>
        </authorList>
    </citation>
    <scope>NUCLEOTIDE SEQUENCE [LARGE SCALE GENOMIC DNA]</scope>
    <source>
        <strain evidence="3 4">MEX-2019</strain>
        <tissue evidence="3">Muscle</tissue>
    </source>
</reference>
<protein>
    <submittedName>
        <fullName evidence="3">Uncharacterized protein</fullName>
    </submittedName>
</protein>
<gene>
    <name evidence="3" type="ORF">CRENBAI_016619</name>
</gene>
<comment type="caution">
    <text evidence="3">The sequence shown here is derived from an EMBL/GenBank/DDBJ whole genome shotgun (WGS) entry which is preliminary data.</text>
</comment>
<dbReference type="EMBL" id="JAHHUM010000902">
    <property type="protein sequence ID" value="KAK5616144.1"/>
    <property type="molecule type" value="Genomic_DNA"/>
</dbReference>
<evidence type="ECO:0000256" key="2">
    <source>
        <dbReference type="SAM" id="Phobius"/>
    </source>
</evidence>
<evidence type="ECO:0000313" key="3">
    <source>
        <dbReference type="EMBL" id="KAK5616144.1"/>
    </source>
</evidence>
<name>A0AAV9S4L2_9TELE</name>
<feature type="region of interest" description="Disordered" evidence="1">
    <location>
        <begin position="170"/>
        <end position="232"/>
    </location>
</feature>
<keyword evidence="2" id="KW-0472">Membrane</keyword>
<dbReference type="AlphaFoldDB" id="A0AAV9S4L2"/>
<sequence length="232" mass="26369">MVGWDADGETGQRYCPRYCGLCLTSCGLTRLDSSDHWKHAELMRANRVGRIWFSLVSAVGISWLRIWDSPMFPPWHWTTGYKILLLIAASRSLLTYIYWELNILLGRIREFQSTALSTTSKEETSASFREERISNSHAGNPVMVGQLRHNSTSIDGKAWSAPRMGQVVVGPHTNTTARKPAEPRVLMERARTYSREHRTSPLRSRRSRLSVSQSTVVRDHRSRDARGAGELL</sequence>